<name>W6MH71_9ASCO</name>
<dbReference type="GO" id="GO:0000492">
    <property type="term" value="P:box C/D snoRNP assembly"/>
    <property type="evidence" value="ECO:0007669"/>
    <property type="project" value="TreeGrafter"/>
</dbReference>
<dbReference type="GO" id="GO:0000463">
    <property type="term" value="P:maturation of LSU-rRNA from tricistronic rRNA transcript (SSU-rRNA, 5.8S rRNA, LSU-rRNA)"/>
    <property type="evidence" value="ECO:0007669"/>
    <property type="project" value="TreeGrafter"/>
</dbReference>
<dbReference type="SUPFAM" id="SSF144232">
    <property type="entry name" value="HIT/MYND zinc finger-like"/>
    <property type="match status" value="1"/>
</dbReference>
<keyword evidence="4" id="KW-0862">Zinc</keyword>
<evidence type="ECO:0000256" key="3">
    <source>
        <dbReference type="ARBA" id="ARBA00022771"/>
    </source>
</evidence>
<dbReference type="PANTHER" id="PTHR13483">
    <property type="entry name" value="BOX C_D SNORNA PROTEIN 1-RELATED"/>
    <property type="match status" value="1"/>
</dbReference>
<dbReference type="STRING" id="1382522.W6MH71"/>
<feature type="compositionally biased region" description="Acidic residues" evidence="8">
    <location>
        <begin position="259"/>
        <end position="270"/>
    </location>
</feature>
<feature type="region of interest" description="Disordered" evidence="8">
    <location>
        <begin position="256"/>
        <end position="310"/>
    </location>
</feature>
<dbReference type="Pfam" id="PF04438">
    <property type="entry name" value="zf-HIT"/>
    <property type="match status" value="1"/>
</dbReference>
<dbReference type="Gene3D" id="3.30.60.190">
    <property type="match status" value="1"/>
</dbReference>
<dbReference type="GO" id="GO:0048254">
    <property type="term" value="P:snoRNA localization"/>
    <property type="evidence" value="ECO:0007669"/>
    <property type="project" value="TreeGrafter"/>
</dbReference>
<evidence type="ECO:0000256" key="8">
    <source>
        <dbReference type="SAM" id="MobiDB-lite"/>
    </source>
</evidence>
<dbReference type="OrthoDB" id="272357at2759"/>
<dbReference type="InterPro" id="IPR057721">
    <property type="entry name" value="BCD1_alpha/beta"/>
</dbReference>
<evidence type="ECO:0000313" key="11">
    <source>
        <dbReference type="Proteomes" id="UP000019384"/>
    </source>
</evidence>
<evidence type="ECO:0000256" key="6">
    <source>
        <dbReference type="ARBA" id="ARBA00049654"/>
    </source>
</evidence>
<evidence type="ECO:0000256" key="4">
    <source>
        <dbReference type="ARBA" id="ARBA00022833"/>
    </source>
</evidence>
<dbReference type="AlphaFoldDB" id="W6MH71"/>
<dbReference type="EMBL" id="HG793125">
    <property type="protein sequence ID" value="CDK24988.1"/>
    <property type="molecule type" value="Genomic_DNA"/>
</dbReference>
<dbReference type="HOGENOM" id="CLU_025524_0_0_1"/>
<dbReference type="GO" id="GO:0008270">
    <property type="term" value="F:zinc ion binding"/>
    <property type="evidence" value="ECO:0007669"/>
    <property type="project" value="UniProtKB-UniRule"/>
</dbReference>
<evidence type="ECO:0000256" key="7">
    <source>
        <dbReference type="PROSITE-ProRule" id="PRU00453"/>
    </source>
</evidence>
<organism evidence="10 11">
    <name type="scientific">Kuraishia capsulata CBS 1993</name>
    <dbReference type="NCBI Taxonomy" id="1382522"/>
    <lineage>
        <taxon>Eukaryota</taxon>
        <taxon>Fungi</taxon>
        <taxon>Dikarya</taxon>
        <taxon>Ascomycota</taxon>
        <taxon>Saccharomycotina</taxon>
        <taxon>Pichiomycetes</taxon>
        <taxon>Pichiales</taxon>
        <taxon>Pichiaceae</taxon>
        <taxon>Kuraishia</taxon>
    </lineage>
</organism>
<dbReference type="PROSITE" id="PS51083">
    <property type="entry name" value="ZF_HIT"/>
    <property type="match status" value="1"/>
</dbReference>
<evidence type="ECO:0000313" key="10">
    <source>
        <dbReference type="EMBL" id="CDK24988.1"/>
    </source>
</evidence>
<feature type="domain" description="HIT-type" evidence="9">
    <location>
        <begin position="8"/>
        <end position="42"/>
    </location>
</feature>
<reference evidence="10" key="1">
    <citation type="submission" date="2013-12" db="EMBL/GenBank/DDBJ databases">
        <authorList>
            <person name="Genoscope - CEA"/>
        </authorList>
    </citation>
    <scope>NUCLEOTIDE SEQUENCE</scope>
    <source>
        <strain evidence="10">CBS 1993</strain>
    </source>
</reference>
<dbReference type="Proteomes" id="UP000019384">
    <property type="component" value="Unassembled WGS sequence"/>
</dbReference>
<evidence type="ECO:0000256" key="2">
    <source>
        <dbReference type="ARBA" id="ARBA00022723"/>
    </source>
</evidence>
<proteinExistence type="inferred from homology"/>
<sequence length="310" mass="34897">MSEEEAKCCICHLEKVKYKCPACLRKTCSAKCVGRHKLQFECSGKADPTKYQPKPEIRPETIQRDYNFLLDVGRRIDLSKRDAHTGARAMFIGDHNRRRQFGQRNDVEGVVVTRGVNVRRSPIGMSRSKTNKSGFDKRKNVFAWTVQWLLVDEELNVTAKAITHRLNETAFLGDSVPLKPLGLLGVSDKGENTNGEAEERKQLHFYFKDQKHPKNVTFTKLDGSCTLMEVLKGKTVIDFPDFYVTESDTVSFNVREENATDNDSSEDSDSSSDSSSSSDTDSSSDEEDISEEDTDVPEESSSKHIPVPED</sequence>
<dbReference type="PANTHER" id="PTHR13483:SF3">
    <property type="entry name" value="BOX C_D SNORNA PROTEIN 1"/>
    <property type="match status" value="1"/>
</dbReference>
<evidence type="ECO:0000256" key="5">
    <source>
        <dbReference type="ARBA" id="ARBA00049598"/>
    </source>
</evidence>
<accession>W6MH71</accession>
<keyword evidence="1" id="KW-0597">Phosphoprotein</keyword>
<dbReference type="Pfam" id="PF25790">
    <property type="entry name" value="BCD1"/>
    <property type="match status" value="1"/>
</dbReference>
<dbReference type="GeneID" id="34518391"/>
<evidence type="ECO:0000259" key="9">
    <source>
        <dbReference type="PROSITE" id="PS51083"/>
    </source>
</evidence>
<keyword evidence="11" id="KW-1185">Reference proteome</keyword>
<feature type="compositionally biased region" description="Acidic residues" evidence="8">
    <location>
        <begin position="282"/>
        <end position="298"/>
    </location>
</feature>
<evidence type="ECO:0000256" key="1">
    <source>
        <dbReference type="ARBA" id="ARBA00022553"/>
    </source>
</evidence>
<comment type="function">
    <text evidence="5">Required for box C/D snoRNAs accumulation involved in snoRNA processing, snoRNA transport to the nucleolus and ribosome biogenesis.</text>
</comment>
<keyword evidence="3 7" id="KW-0863">Zinc-finger</keyword>
<reference evidence="10" key="2">
    <citation type="submission" date="2014-02" db="EMBL/GenBank/DDBJ databases">
        <title>Complete DNA sequence of /Kuraishia capsulata/ illustrates novel genomic features among budding yeasts (/Saccharomycotina/).</title>
        <authorList>
            <person name="Morales L."/>
            <person name="Noel B."/>
            <person name="Porcel B."/>
            <person name="Marcet-Houben M."/>
            <person name="Hullo M-F."/>
            <person name="Sacerdot C."/>
            <person name="Tekaia F."/>
            <person name="Leh-Louis V."/>
            <person name="Despons L."/>
            <person name="Khanna V."/>
            <person name="Aury J-M."/>
            <person name="Barbe V."/>
            <person name="Couloux A."/>
            <person name="Labadie K."/>
            <person name="Pelletier E."/>
            <person name="Souciet J-L."/>
            <person name="Boekhout T."/>
            <person name="Gabaldon T."/>
            <person name="Wincker P."/>
            <person name="Dujon B."/>
        </authorList>
    </citation>
    <scope>NUCLEOTIDE SEQUENCE</scope>
    <source>
        <strain evidence="10">CBS 1993</strain>
    </source>
</reference>
<protein>
    <recommendedName>
        <fullName evidence="9">HIT-type domain-containing protein</fullName>
    </recommendedName>
</protein>
<dbReference type="GO" id="GO:0070761">
    <property type="term" value="C:pre-snoRNP complex"/>
    <property type="evidence" value="ECO:0007669"/>
    <property type="project" value="TreeGrafter"/>
</dbReference>
<dbReference type="InterPro" id="IPR051639">
    <property type="entry name" value="BCD1"/>
</dbReference>
<comment type="similarity">
    <text evidence="6">Belongs to the BCD1 family.</text>
</comment>
<keyword evidence="2" id="KW-0479">Metal-binding</keyword>
<dbReference type="GO" id="GO:0005634">
    <property type="term" value="C:nucleus"/>
    <property type="evidence" value="ECO:0007669"/>
    <property type="project" value="TreeGrafter"/>
</dbReference>
<dbReference type="RefSeq" id="XP_022457003.1">
    <property type="nucleotide sequence ID" value="XM_022605545.1"/>
</dbReference>
<dbReference type="InterPro" id="IPR007529">
    <property type="entry name" value="Znf_HIT"/>
</dbReference>
<gene>
    <name evidence="10" type="ORF">KUCA_T00000955001</name>
</gene>
<feature type="compositionally biased region" description="Low complexity" evidence="8">
    <location>
        <begin position="271"/>
        <end position="281"/>
    </location>
</feature>
<dbReference type="CDD" id="cd23023">
    <property type="entry name" value="zf-HIT_BCD1"/>
    <property type="match status" value="1"/>
</dbReference>